<reference evidence="7 8" key="1">
    <citation type="submission" date="2024-07" db="EMBL/GenBank/DDBJ databases">
        <title>The genome sequence of type strain Sediminicola arcticus GDMCC 1.2805.</title>
        <authorList>
            <person name="Liu Y."/>
        </authorList>
    </citation>
    <scope>NUCLEOTIDE SEQUENCE [LARGE SCALE GENOMIC DNA]</scope>
    <source>
        <strain evidence="7 8">GDMCC 1.2805</strain>
    </source>
</reference>
<sequence length="235" mass="26575">MQLNDSLKISIIIPVLNEAKHIGSLLKFLTTECNTSHVQEIIIVDGGSTDNTTTIAKEFDTILIYSEKGRAKQMNKGAKLATGSILYFLHADTYPPKNFDAHIMNTVVSGNPAGCFRLRFDSNNLLLKASGWFSRINLKICRGGDQSLFVTKELWDISKGFNEAFIIYEDNEFIGRLYKLGNFKVLPQTVITSARKYNKNGTIKLQYHFGVIHLIKLLGASPERLYRYYQKNIVT</sequence>
<evidence type="ECO:0000313" key="7">
    <source>
        <dbReference type="EMBL" id="MET6991345.1"/>
    </source>
</evidence>
<dbReference type="Pfam" id="PF00535">
    <property type="entry name" value="Glycos_transf_2"/>
    <property type="match status" value="1"/>
</dbReference>
<dbReference type="RefSeq" id="WP_354615887.1">
    <property type="nucleotide sequence ID" value="NZ_JBEXAE010000005.1"/>
</dbReference>
<protein>
    <submittedName>
        <fullName evidence="7">TIGR04283 family arsenosugar biosynthesis glycosyltransferase</fullName>
    </submittedName>
</protein>
<dbReference type="InterPro" id="IPR029044">
    <property type="entry name" value="Nucleotide-diphossugar_trans"/>
</dbReference>
<evidence type="ECO:0000256" key="3">
    <source>
        <dbReference type="ARBA" id="ARBA00022676"/>
    </source>
</evidence>
<proteinExistence type="predicted"/>
<evidence type="ECO:0000313" key="8">
    <source>
        <dbReference type="Proteomes" id="UP001549799"/>
    </source>
</evidence>
<dbReference type="Proteomes" id="UP001549799">
    <property type="component" value="Unassembled WGS sequence"/>
</dbReference>
<organism evidence="7 8">
    <name type="scientific">Sediminicola arcticus</name>
    <dbReference type="NCBI Taxonomy" id="1574308"/>
    <lineage>
        <taxon>Bacteria</taxon>
        <taxon>Pseudomonadati</taxon>
        <taxon>Bacteroidota</taxon>
        <taxon>Flavobacteriia</taxon>
        <taxon>Flavobacteriales</taxon>
        <taxon>Flavobacteriaceae</taxon>
        <taxon>Sediminicola</taxon>
    </lineage>
</organism>
<feature type="domain" description="Glycosyltransferase 2-like" evidence="6">
    <location>
        <begin position="10"/>
        <end position="130"/>
    </location>
</feature>
<keyword evidence="4" id="KW-0808">Transferase</keyword>
<evidence type="ECO:0000256" key="1">
    <source>
        <dbReference type="ARBA" id="ARBA00004236"/>
    </source>
</evidence>
<evidence type="ECO:0000256" key="5">
    <source>
        <dbReference type="ARBA" id="ARBA00023136"/>
    </source>
</evidence>
<dbReference type="InterPro" id="IPR026461">
    <property type="entry name" value="Trfase_2_rSAM/seldom_assoc"/>
</dbReference>
<evidence type="ECO:0000256" key="2">
    <source>
        <dbReference type="ARBA" id="ARBA00022475"/>
    </source>
</evidence>
<gene>
    <name evidence="7" type="ORF">ABXZ36_11875</name>
</gene>
<dbReference type="CDD" id="cd02522">
    <property type="entry name" value="GT_2_like_a"/>
    <property type="match status" value="1"/>
</dbReference>
<evidence type="ECO:0000256" key="4">
    <source>
        <dbReference type="ARBA" id="ARBA00022679"/>
    </source>
</evidence>
<name>A0ABV2SW10_9FLAO</name>
<evidence type="ECO:0000259" key="6">
    <source>
        <dbReference type="Pfam" id="PF00535"/>
    </source>
</evidence>
<accession>A0ABV2SW10</accession>
<dbReference type="InterPro" id="IPR001173">
    <property type="entry name" value="Glyco_trans_2-like"/>
</dbReference>
<keyword evidence="8" id="KW-1185">Reference proteome</keyword>
<dbReference type="Gene3D" id="3.90.550.10">
    <property type="entry name" value="Spore Coat Polysaccharide Biosynthesis Protein SpsA, Chain A"/>
    <property type="match status" value="1"/>
</dbReference>
<keyword evidence="5" id="KW-0472">Membrane</keyword>
<dbReference type="NCBIfam" id="TIGR04283">
    <property type="entry name" value="glyco_like_mftF"/>
    <property type="match status" value="1"/>
</dbReference>
<dbReference type="SUPFAM" id="SSF53448">
    <property type="entry name" value="Nucleotide-diphospho-sugar transferases"/>
    <property type="match status" value="1"/>
</dbReference>
<dbReference type="EMBL" id="JBEXAE010000005">
    <property type="protein sequence ID" value="MET6991345.1"/>
    <property type="molecule type" value="Genomic_DNA"/>
</dbReference>
<dbReference type="PANTHER" id="PTHR43646:SF2">
    <property type="entry name" value="GLYCOSYLTRANSFERASE 2-LIKE DOMAIN-CONTAINING PROTEIN"/>
    <property type="match status" value="1"/>
</dbReference>
<keyword evidence="2" id="KW-1003">Cell membrane</keyword>
<keyword evidence="3" id="KW-0328">Glycosyltransferase</keyword>
<comment type="subcellular location">
    <subcellularLocation>
        <location evidence="1">Cell membrane</location>
    </subcellularLocation>
</comment>
<comment type="caution">
    <text evidence="7">The sequence shown here is derived from an EMBL/GenBank/DDBJ whole genome shotgun (WGS) entry which is preliminary data.</text>
</comment>
<dbReference type="PANTHER" id="PTHR43646">
    <property type="entry name" value="GLYCOSYLTRANSFERASE"/>
    <property type="match status" value="1"/>
</dbReference>